<dbReference type="InterPro" id="IPR017685">
    <property type="entry name" value="ArgP"/>
</dbReference>
<dbReference type="CDD" id="cd08428">
    <property type="entry name" value="PBP2_IciA_ArgP"/>
    <property type="match status" value="1"/>
</dbReference>
<feature type="domain" description="HTH lysR-type" evidence="5">
    <location>
        <begin position="2"/>
        <end position="58"/>
    </location>
</feature>
<keyword evidence="7" id="KW-1185">Reference proteome</keyword>
<dbReference type="PROSITE" id="PS50931">
    <property type="entry name" value="HTH_LYSR"/>
    <property type="match status" value="1"/>
</dbReference>
<dbReference type="PRINTS" id="PR00039">
    <property type="entry name" value="HTHLYSR"/>
</dbReference>
<dbReference type="GO" id="GO:0003677">
    <property type="term" value="F:DNA binding"/>
    <property type="evidence" value="ECO:0007669"/>
    <property type="project" value="UniProtKB-KW"/>
</dbReference>
<dbReference type="NCBIfam" id="TIGR03298">
    <property type="entry name" value="argP"/>
    <property type="match status" value="1"/>
</dbReference>
<dbReference type="HOGENOM" id="CLU_063829_0_0_7"/>
<dbReference type="InterPro" id="IPR005119">
    <property type="entry name" value="LysR_subst-bd"/>
</dbReference>
<dbReference type="eggNOG" id="COG0583">
    <property type="taxonomic scope" value="Bacteria"/>
</dbReference>
<reference evidence="6 7" key="1">
    <citation type="journal article" date="2009" name="Environ. Microbiol.">
        <title>Genome sequence of Desulfobacterium autotrophicum HRM2, a marine sulfate reducer oxidizing organic carbon completely to carbon dioxide.</title>
        <authorList>
            <person name="Strittmatter A.W."/>
            <person name="Liesegang H."/>
            <person name="Rabus R."/>
            <person name="Decker I."/>
            <person name="Amann J."/>
            <person name="Andres S."/>
            <person name="Henne A."/>
            <person name="Fricke W.F."/>
            <person name="Martinez-Arias R."/>
            <person name="Bartels D."/>
            <person name="Goesmann A."/>
            <person name="Krause L."/>
            <person name="Puehler A."/>
            <person name="Klenk H.P."/>
            <person name="Richter M."/>
            <person name="Schuler M."/>
            <person name="Gloeckner F.O."/>
            <person name="Meyerdierks A."/>
            <person name="Gottschalk G."/>
            <person name="Amann R."/>
        </authorList>
    </citation>
    <scope>NUCLEOTIDE SEQUENCE [LARGE SCALE GENOMIC DNA]</scope>
    <source>
        <strain evidence="7">ATCC 43914 / DSM 3382 / HRM2</strain>
    </source>
</reference>
<dbReference type="GO" id="GO:0003700">
    <property type="term" value="F:DNA-binding transcription factor activity"/>
    <property type="evidence" value="ECO:0007669"/>
    <property type="project" value="InterPro"/>
</dbReference>
<dbReference type="Pfam" id="PF03466">
    <property type="entry name" value="LysR_substrate"/>
    <property type="match status" value="1"/>
</dbReference>
<dbReference type="NCBIfam" id="NF002964">
    <property type="entry name" value="PRK03635.1"/>
    <property type="match status" value="1"/>
</dbReference>
<dbReference type="KEGG" id="dat:HRM2_09790"/>
<comment type="similarity">
    <text evidence="1">Belongs to the LysR transcriptional regulatory family.</text>
</comment>
<dbReference type="OrthoDB" id="3252676at2"/>
<dbReference type="PANTHER" id="PTHR30579">
    <property type="entry name" value="TRANSCRIPTIONAL REGULATOR"/>
    <property type="match status" value="1"/>
</dbReference>
<keyword evidence="4" id="KW-0804">Transcription</keyword>
<keyword evidence="2" id="KW-0805">Transcription regulation</keyword>
<dbReference type="Pfam" id="PF00126">
    <property type="entry name" value="HTH_1"/>
    <property type="match status" value="1"/>
</dbReference>
<sequence>MLDYKLIEALAMVVREGGFEKGAKALHISQSAVSQRIRLLEEQMGQVLLTRTTPPRPTSGGQKILKHYLQVNHLEQDLVACAEEGTDPFFSTMSVGVNADSLATWFLNAIHSFLIEEQVLLDIRVDDQEQTHQLLRDGEVMGCITTLEQPMQGCRIDPIGRMTYRMVATPGFADRWFPNGITMEAASRAPAVTFNRKDTLHQQLLTQAFEKCPKYMPIHYVPSAEKFADFIASGLAYGMLPEQQIMPLAESGGIIDLTPGYSVAVNLYWQCWNLNATLLKKLSEQLIQRGRLLLAPTT</sequence>
<keyword evidence="3" id="KW-0238">DNA-binding</keyword>
<dbReference type="NCBIfam" id="NF009888">
    <property type="entry name" value="PRK13348.1"/>
    <property type="match status" value="1"/>
</dbReference>
<dbReference type="InterPro" id="IPR000847">
    <property type="entry name" value="LysR_HTH_N"/>
</dbReference>
<evidence type="ECO:0000256" key="3">
    <source>
        <dbReference type="ARBA" id="ARBA00023125"/>
    </source>
</evidence>
<dbReference type="PANTHER" id="PTHR30579:SF2">
    <property type="entry name" value="HTH-TYPE TRANSCRIPTIONAL REGULATOR ARGP"/>
    <property type="match status" value="1"/>
</dbReference>
<evidence type="ECO:0000313" key="6">
    <source>
        <dbReference type="EMBL" id="ACN14091.1"/>
    </source>
</evidence>
<dbReference type="InterPro" id="IPR036390">
    <property type="entry name" value="WH_DNA-bd_sf"/>
</dbReference>
<accession>C0QKM0</accession>
<dbReference type="SUPFAM" id="SSF53850">
    <property type="entry name" value="Periplasmic binding protein-like II"/>
    <property type="match status" value="1"/>
</dbReference>
<dbReference type="SUPFAM" id="SSF46785">
    <property type="entry name" value="Winged helix' DNA-binding domain"/>
    <property type="match status" value="1"/>
</dbReference>
<evidence type="ECO:0000256" key="1">
    <source>
        <dbReference type="ARBA" id="ARBA00009437"/>
    </source>
</evidence>
<dbReference type="EMBL" id="CP001087">
    <property type="protein sequence ID" value="ACN14091.1"/>
    <property type="molecule type" value="Genomic_DNA"/>
</dbReference>
<gene>
    <name evidence="6" type="primary">iciA</name>
    <name evidence="6" type="ordered locus">HRM2_09790</name>
</gene>
<evidence type="ECO:0000313" key="7">
    <source>
        <dbReference type="Proteomes" id="UP000000442"/>
    </source>
</evidence>
<dbReference type="InterPro" id="IPR050176">
    <property type="entry name" value="LTTR"/>
</dbReference>
<dbReference type="Gene3D" id="3.40.190.290">
    <property type="match status" value="1"/>
</dbReference>
<dbReference type="Proteomes" id="UP000000442">
    <property type="component" value="Chromosome"/>
</dbReference>
<evidence type="ECO:0000256" key="4">
    <source>
        <dbReference type="ARBA" id="ARBA00023163"/>
    </source>
</evidence>
<proteinExistence type="inferred from homology"/>
<evidence type="ECO:0000256" key="2">
    <source>
        <dbReference type="ARBA" id="ARBA00023015"/>
    </source>
</evidence>
<name>C0QKM0_DESAH</name>
<dbReference type="Gene3D" id="1.10.10.10">
    <property type="entry name" value="Winged helix-like DNA-binding domain superfamily/Winged helix DNA-binding domain"/>
    <property type="match status" value="1"/>
</dbReference>
<dbReference type="RefSeq" id="WP_015902880.1">
    <property type="nucleotide sequence ID" value="NC_012108.1"/>
</dbReference>
<dbReference type="STRING" id="177437.HRM2_09790"/>
<organism evidence="6 7">
    <name type="scientific">Desulforapulum autotrophicum (strain ATCC 43914 / DSM 3382 / VKM B-1955 / HRM2)</name>
    <name type="common">Desulfobacterium autotrophicum</name>
    <dbReference type="NCBI Taxonomy" id="177437"/>
    <lineage>
        <taxon>Bacteria</taxon>
        <taxon>Pseudomonadati</taxon>
        <taxon>Thermodesulfobacteriota</taxon>
        <taxon>Desulfobacteria</taxon>
        <taxon>Desulfobacterales</taxon>
        <taxon>Desulfobacteraceae</taxon>
        <taxon>Desulforapulum</taxon>
    </lineage>
</organism>
<evidence type="ECO:0000259" key="5">
    <source>
        <dbReference type="PROSITE" id="PS50931"/>
    </source>
</evidence>
<protein>
    <submittedName>
        <fullName evidence="6">IciA</fullName>
    </submittedName>
</protein>
<dbReference type="AlphaFoldDB" id="C0QKM0"/>
<dbReference type="InterPro" id="IPR036388">
    <property type="entry name" value="WH-like_DNA-bd_sf"/>
</dbReference>